<keyword evidence="8" id="KW-1185">Reference proteome</keyword>
<keyword evidence="3 6" id="KW-0808">Transferase</keyword>
<dbReference type="PANTHER" id="PTHR43378:SF2">
    <property type="entry name" value="UDP-3-O-ACYLGLUCOSAMINE N-ACYLTRANSFERASE 1, MITOCHONDRIAL-RELATED"/>
    <property type="match status" value="1"/>
</dbReference>
<evidence type="ECO:0000256" key="2">
    <source>
        <dbReference type="ARBA" id="ARBA00022556"/>
    </source>
</evidence>
<dbReference type="InterPro" id="IPR011004">
    <property type="entry name" value="Trimer_LpxA-like_sf"/>
</dbReference>
<dbReference type="CDD" id="cd03352">
    <property type="entry name" value="LbH_LpxD"/>
    <property type="match status" value="1"/>
</dbReference>
<keyword evidence="4 6" id="KW-0443">Lipid metabolism</keyword>
<dbReference type="GO" id="GO:0103118">
    <property type="term" value="F:UDP-3-O-[(3R)-3-hydroxyacyl]-glucosamine N-acyltransferase activity"/>
    <property type="evidence" value="ECO:0007669"/>
    <property type="project" value="UniProtKB-EC"/>
</dbReference>
<dbReference type="Gene3D" id="3.40.1390.10">
    <property type="entry name" value="MurE/MurF, N-terminal domain"/>
    <property type="match status" value="1"/>
</dbReference>
<comment type="similarity">
    <text evidence="6">Belongs to the transferase hexapeptide repeat family. LpxD subfamily.</text>
</comment>
<dbReference type="RefSeq" id="WP_009201645.1">
    <property type="nucleotide sequence ID" value="NZ_ACJX03000001.1"/>
</dbReference>
<protein>
    <recommendedName>
        <fullName evidence="6">UDP-3-O-acylglucosamine N-acyltransferase</fullName>
        <ecNumber evidence="6">2.3.1.191</ecNumber>
    </recommendedName>
</protein>
<comment type="caution">
    <text evidence="7">The sequence shown here is derived from an EMBL/GenBank/DDBJ whole genome shotgun (WGS) entry which is preliminary data.</text>
</comment>
<proteinExistence type="inferred from homology"/>
<dbReference type="EC" id="2.3.1.191" evidence="6"/>
<dbReference type="GO" id="GO:0009245">
    <property type="term" value="P:lipid A biosynthetic process"/>
    <property type="evidence" value="ECO:0007669"/>
    <property type="project" value="UniProtKB-UniRule"/>
</dbReference>
<evidence type="ECO:0000256" key="4">
    <source>
        <dbReference type="ARBA" id="ARBA00023098"/>
    </source>
</evidence>
<accession>A0A0T5XBK1</accession>
<evidence type="ECO:0000256" key="5">
    <source>
        <dbReference type="ARBA" id="ARBA00023315"/>
    </source>
</evidence>
<dbReference type="PANTHER" id="PTHR43378">
    <property type="entry name" value="UDP-3-O-ACYLGLUCOSAMINE N-ACYLTRANSFERASE"/>
    <property type="match status" value="1"/>
</dbReference>
<dbReference type="NCBIfam" id="TIGR01853">
    <property type="entry name" value="lipid_A_lpxD"/>
    <property type="match status" value="1"/>
</dbReference>
<feature type="active site" description="Proton acceptor" evidence="6">
    <location>
        <position position="240"/>
    </location>
</feature>
<comment type="subunit">
    <text evidence="6">Homotrimer.</text>
</comment>
<dbReference type="STRING" id="592015.HMPREF1705_02891"/>
<dbReference type="Proteomes" id="UP000005273">
    <property type="component" value="Unassembled WGS sequence"/>
</dbReference>
<gene>
    <name evidence="6" type="primary">lpxD</name>
    <name evidence="7" type="ORF">HMPREF1705_02891</name>
</gene>
<keyword evidence="2 6" id="KW-0441">Lipid A biosynthesis</keyword>
<name>A0A0T5XBK1_9BACT</name>
<dbReference type="GO" id="GO:0016020">
    <property type="term" value="C:membrane"/>
    <property type="evidence" value="ECO:0007669"/>
    <property type="project" value="GOC"/>
</dbReference>
<evidence type="ECO:0000256" key="3">
    <source>
        <dbReference type="ARBA" id="ARBA00022679"/>
    </source>
</evidence>
<evidence type="ECO:0000313" key="7">
    <source>
        <dbReference type="EMBL" id="KRT35650.1"/>
    </source>
</evidence>
<reference evidence="8" key="1">
    <citation type="submission" date="2012-09" db="EMBL/GenBank/DDBJ databases">
        <authorList>
            <person name="Weinstock G."/>
            <person name="Sodergren E."/>
            <person name="Clifton S."/>
            <person name="Fulton L."/>
            <person name="Fulton B."/>
            <person name="Courtney L."/>
            <person name="Fronick C."/>
            <person name="Harrison M."/>
            <person name="Strong C."/>
            <person name="Farmer C."/>
            <person name="Delehaunty K."/>
            <person name="Markovic C."/>
            <person name="Hall O."/>
            <person name="Minx P."/>
            <person name="Tomlinson C."/>
            <person name="Mitreva M."/>
            <person name="Nelson J."/>
            <person name="Hou S."/>
            <person name="Wollam A."/>
            <person name="Pepin K.H."/>
            <person name="Johnson M."/>
            <person name="Bhonagiri V."/>
            <person name="Nash W.E."/>
            <person name="Suruliraj S."/>
            <person name="Warren W."/>
            <person name="Chinwalla A."/>
            <person name="Mardis E.R."/>
            <person name="Wilson R.K."/>
        </authorList>
    </citation>
    <scope>NUCLEOTIDE SEQUENCE [LARGE SCALE GENOMIC DNA]</scope>
    <source>
        <strain evidence="8">OS1</strain>
    </source>
</reference>
<keyword evidence="6" id="KW-0677">Repeat</keyword>
<dbReference type="UniPathway" id="UPA00973"/>
<dbReference type="InterPro" id="IPR001451">
    <property type="entry name" value="Hexapep"/>
</dbReference>
<keyword evidence="1 6" id="KW-0444">Lipid biosynthesis</keyword>
<dbReference type="HAMAP" id="MF_00523">
    <property type="entry name" value="LpxD"/>
    <property type="match status" value="1"/>
</dbReference>
<dbReference type="Gene3D" id="2.160.10.10">
    <property type="entry name" value="Hexapeptide repeat proteins"/>
    <property type="match status" value="1"/>
</dbReference>
<dbReference type="eggNOG" id="COG1044">
    <property type="taxonomic scope" value="Bacteria"/>
</dbReference>
<evidence type="ECO:0000313" key="8">
    <source>
        <dbReference type="Proteomes" id="UP000005273"/>
    </source>
</evidence>
<dbReference type="AlphaFoldDB" id="A0A0T5XBK1"/>
<evidence type="ECO:0000256" key="6">
    <source>
        <dbReference type="HAMAP-Rule" id="MF_00523"/>
    </source>
</evidence>
<dbReference type="EMBL" id="ACJX03000001">
    <property type="protein sequence ID" value="KRT35650.1"/>
    <property type="molecule type" value="Genomic_DNA"/>
</dbReference>
<organism evidence="7 8">
    <name type="scientific">Acetomicrobium hydrogeniformans ATCC BAA-1850</name>
    <dbReference type="NCBI Taxonomy" id="592015"/>
    <lineage>
        <taxon>Bacteria</taxon>
        <taxon>Thermotogati</taxon>
        <taxon>Synergistota</taxon>
        <taxon>Synergistia</taxon>
        <taxon>Synergistales</taxon>
        <taxon>Acetomicrobiaceae</taxon>
        <taxon>Acetomicrobium</taxon>
    </lineage>
</organism>
<dbReference type="NCBIfam" id="NF002060">
    <property type="entry name" value="PRK00892.1"/>
    <property type="match status" value="1"/>
</dbReference>
<comment type="pathway">
    <text evidence="6">Bacterial outer membrane biogenesis; LPS lipid A biosynthesis.</text>
</comment>
<dbReference type="SUPFAM" id="SSF51161">
    <property type="entry name" value="Trimeric LpxA-like enzymes"/>
    <property type="match status" value="1"/>
</dbReference>
<evidence type="ECO:0000256" key="1">
    <source>
        <dbReference type="ARBA" id="ARBA00022516"/>
    </source>
</evidence>
<dbReference type="GO" id="GO:0016410">
    <property type="term" value="F:N-acyltransferase activity"/>
    <property type="evidence" value="ECO:0007669"/>
    <property type="project" value="InterPro"/>
</dbReference>
<dbReference type="Pfam" id="PF00132">
    <property type="entry name" value="Hexapep"/>
    <property type="match status" value="2"/>
</dbReference>
<comment type="catalytic activity">
    <reaction evidence="6">
        <text>a UDP-3-O-[(3R)-3-hydroxyacyl]-alpha-D-glucosamine + a (3R)-hydroxyacyl-[ACP] = a UDP-2-N,3-O-bis[(3R)-3-hydroxyacyl]-alpha-D-glucosamine + holo-[ACP] + H(+)</text>
        <dbReference type="Rhea" id="RHEA:53836"/>
        <dbReference type="Rhea" id="RHEA-COMP:9685"/>
        <dbReference type="Rhea" id="RHEA-COMP:9945"/>
        <dbReference type="ChEBI" id="CHEBI:15378"/>
        <dbReference type="ChEBI" id="CHEBI:64479"/>
        <dbReference type="ChEBI" id="CHEBI:78827"/>
        <dbReference type="ChEBI" id="CHEBI:137740"/>
        <dbReference type="ChEBI" id="CHEBI:137748"/>
        <dbReference type="EC" id="2.3.1.191"/>
    </reaction>
</comment>
<dbReference type="OrthoDB" id="9784739at2"/>
<sequence>MKNFDRAWSLSKVATYLEGRLAGDPEEVVLGIASPEEAAPNYLCVVWEKKWLQKLGEKVFVIAPVNWLSPGQSGVEIEDPKKALIKLLSLFERPRSSQGGVHPSAVVHERASVDPSAYVGPLCVVDEGAVISANAILEAHVYVGKNVFIGEGTVIEPNVSIYHDVTLKKRCLIHAGASLGCEGFGFYNDKKGLIKIPQVGGLLVEDDVEIGALTSIDRGTVGDTHIGSGTKIGDSVHIGHNAKIGSNCIIVAMTGIAGSAVIEDNVIMAAQSGVKDHVKVGRGTIVAAKSGVTKDIPPGMMVSGFPARDHREELKIQALMQKLPEIYERLVHLEQKLGAKDCDGKKNDPSKNNRS</sequence>
<comment type="function">
    <text evidence="6">Catalyzes the N-acylation of UDP-3-O-acylglucosamine using 3-hydroxyacyl-ACP as the acyl donor. Is involved in the biosynthesis of lipid A, a phosphorylated glycolipid that anchors the lipopolysaccharide to the outer membrane of the cell.</text>
</comment>
<keyword evidence="5 6" id="KW-0012">Acyltransferase</keyword>
<dbReference type="InterPro" id="IPR007691">
    <property type="entry name" value="LpxD"/>
</dbReference>